<protein>
    <recommendedName>
        <fullName evidence="2">DUF7310 domain-containing protein</fullName>
    </recommendedName>
</protein>
<feature type="domain" description="DUF7310" evidence="2">
    <location>
        <begin position="65"/>
        <end position="154"/>
    </location>
</feature>
<dbReference type="EMBL" id="BAAABL010000021">
    <property type="protein sequence ID" value="GAA0293150.1"/>
    <property type="molecule type" value="Genomic_DNA"/>
</dbReference>
<dbReference type="InterPro" id="IPR055734">
    <property type="entry name" value="DUF7310"/>
</dbReference>
<feature type="compositionally biased region" description="Basic and acidic residues" evidence="1">
    <location>
        <begin position="1"/>
        <end position="98"/>
    </location>
</feature>
<feature type="region of interest" description="Disordered" evidence="1">
    <location>
        <begin position="146"/>
        <end position="185"/>
    </location>
</feature>
<proteinExistence type="predicted"/>
<keyword evidence="4" id="KW-1185">Reference proteome</keyword>
<dbReference type="AlphaFoldDB" id="A0AAV3S5V2"/>
<evidence type="ECO:0000259" key="2">
    <source>
        <dbReference type="Pfam" id="PF23991"/>
    </source>
</evidence>
<feature type="compositionally biased region" description="Pro residues" evidence="1">
    <location>
        <begin position="158"/>
        <end position="168"/>
    </location>
</feature>
<accession>A0AAV3S5V2</accession>
<dbReference type="RefSeq" id="WP_211311825.1">
    <property type="nucleotide sequence ID" value="NZ_BAAABL010000021.1"/>
</dbReference>
<reference evidence="3 4" key="1">
    <citation type="journal article" date="2019" name="Int. J. Syst. Evol. Microbiol.">
        <title>The Global Catalogue of Microorganisms (GCM) 10K type strain sequencing project: providing services to taxonomists for standard genome sequencing and annotation.</title>
        <authorList>
            <consortium name="The Broad Institute Genomics Platform"/>
            <consortium name="The Broad Institute Genome Sequencing Center for Infectious Disease"/>
            <person name="Wu L."/>
            <person name="Ma J."/>
        </authorList>
    </citation>
    <scope>NUCLEOTIDE SEQUENCE [LARGE SCALE GENOMIC DNA]</scope>
    <source>
        <strain evidence="3 4">JCM 16330</strain>
    </source>
</reference>
<comment type="caution">
    <text evidence="3">The sequence shown here is derived from an EMBL/GenBank/DDBJ whole genome shotgun (WGS) entry which is preliminary data.</text>
</comment>
<organism evidence="3 4">
    <name type="scientific">Halarchaeum salinum</name>
    <dbReference type="NCBI Taxonomy" id="489912"/>
    <lineage>
        <taxon>Archaea</taxon>
        <taxon>Methanobacteriati</taxon>
        <taxon>Methanobacteriota</taxon>
        <taxon>Stenosarchaea group</taxon>
        <taxon>Halobacteria</taxon>
        <taxon>Halobacteriales</taxon>
        <taxon>Halobacteriaceae</taxon>
    </lineage>
</organism>
<sequence length="185" mass="20126">MSTDFRADATDHRLIHGERADATDSRPTHSEHDETSGRVATTEHTDTPERDATTERGHAPDRTDVDARLRAVERAFEPAEPTPERGDDSTGGEPEHSASDTTDPTLDVRLAAVERRLDDLDAAVQSVQGYVGTLDAVNESVERRANAALAAAERPRPTHPLPDLPDPEPAVNDDDDPGFLARLVR</sequence>
<feature type="region of interest" description="Disordered" evidence="1">
    <location>
        <begin position="1"/>
        <end position="108"/>
    </location>
</feature>
<gene>
    <name evidence="3" type="ORF">GCM10009066_04660</name>
</gene>
<evidence type="ECO:0000313" key="3">
    <source>
        <dbReference type="EMBL" id="GAA0293150.1"/>
    </source>
</evidence>
<dbReference type="Pfam" id="PF23991">
    <property type="entry name" value="DUF7310"/>
    <property type="match status" value="1"/>
</dbReference>
<evidence type="ECO:0000313" key="4">
    <source>
        <dbReference type="Proteomes" id="UP001500837"/>
    </source>
</evidence>
<dbReference type="Proteomes" id="UP001500837">
    <property type="component" value="Unassembled WGS sequence"/>
</dbReference>
<name>A0AAV3S5V2_9EURY</name>
<evidence type="ECO:0000256" key="1">
    <source>
        <dbReference type="SAM" id="MobiDB-lite"/>
    </source>
</evidence>